<dbReference type="Gene3D" id="3.90.228.10">
    <property type="match status" value="1"/>
</dbReference>
<comment type="subcellular location">
    <subcellularLocation>
        <location evidence="1">Nucleus</location>
    </subcellularLocation>
</comment>
<feature type="domain" description="Macro" evidence="10">
    <location>
        <begin position="646"/>
        <end position="821"/>
    </location>
</feature>
<dbReference type="EMBL" id="JBJQND010000010">
    <property type="protein sequence ID" value="KAL3863486.1"/>
    <property type="molecule type" value="Genomic_DNA"/>
</dbReference>
<evidence type="ECO:0000256" key="1">
    <source>
        <dbReference type="ARBA" id="ARBA00004123"/>
    </source>
</evidence>
<keyword evidence="2 6" id="KW-0328">Glycosyltransferase</keyword>
<dbReference type="PANTHER" id="PTHR14453:SF67">
    <property type="entry name" value="POLY [ADP-RIBOSE] POLYMERASE"/>
    <property type="match status" value="1"/>
</dbReference>
<dbReference type="PROSITE" id="PS51059">
    <property type="entry name" value="PARP_CATALYTIC"/>
    <property type="match status" value="1"/>
</dbReference>
<feature type="compositionally biased region" description="Polar residues" evidence="8">
    <location>
        <begin position="427"/>
        <end position="436"/>
    </location>
</feature>
<dbReference type="InterPro" id="IPR052056">
    <property type="entry name" value="Mono-ARTD/PARP"/>
</dbReference>
<dbReference type="SUPFAM" id="SSF52949">
    <property type="entry name" value="Macro domain-like"/>
    <property type="match status" value="2"/>
</dbReference>
<comment type="caution">
    <text evidence="11">The sequence shown here is derived from an EMBL/GenBank/DDBJ whole genome shotgun (WGS) entry which is preliminary data.</text>
</comment>
<accession>A0ABD3VQQ8</accession>
<dbReference type="GO" id="GO:0003950">
    <property type="term" value="F:NAD+ poly-ADP-ribosyltransferase activity"/>
    <property type="evidence" value="ECO:0007669"/>
    <property type="project" value="UniProtKB-UniRule"/>
</dbReference>
<evidence type="ECO:0000259" key="10">
    <source>
        <dbReference type="PROSITE" id="PS51154"/>
    </source>
</evidence>
<keyword evidence="3 6" id="KW-0808">Transferase</keyword>
<proteinExistence type="predicted"/>
<feature type="coiled-coil region" evidence="7">
    <location>
        <begin position="1022"/>
        <end position="1049"/>
    </location>
</feature>
<dbReference type="CDD" id="cd01439">
    <property type="entry name" value="TCCD_inducible_PARP_like"/>
    <property type="match status" value="1"/>
</dbReference>
<dbReference type="EC" id="2.4.2.-" evidence="6"/>
<keyword evidence="7" id="KW-0175">Coiled coil</keyword>
<sequence>AVNECIKLGSWNVYLRSEEMTVSPDYCSECIVPDAWTQDEEIPESDTVDVTDDSWIKLDIESLPSVKSDDFLRSYHSHSTEQTSFTPILGAEGQAADYRVLKKKLQLLDTIQMFPGEIYQHAMLPHKMAVLEELRSGNVDKTFQGSSFQDVGPQPEFCIPQSPKSIGQSTSYTSLKSGSEPICIVQSKWDQSQTGSQENVKDTDTESIQMKRTFSRQGPISLSSKNKSLTLTVNPSVKDEDFNQDGDNQLKSRFQHGKCYLISTFNTENVVSEEDEEDQNEVCLNQHHTEVSIHSENLPPVTSSQVNMPFNVEQIYSCMPAGHVIPGDDIAKQKGVKIKGMQDGCKLAKVAVAEMAKSVFTIEHVMVNKVGLTELLQGSTGRDKLGSIEVRWKCFIVMKNANKPDTWQPKVVTGNNTSGSVDDEDQSPMSMDWQRSSENGSDVVYFGKIRVSVIKGELAKQKVDVIVNSTSPKLELNTGAVSKTILSYGGASIQKECFLQYPNGIIPGQVVVTNGGDLRCTKVYHGCLSTYDGSPQGKSVMQMETFFSNCLSTADQSNFQSMAFPALGTGNLRFPPDLVAKLMLSCIKSYSDTKRKQASLKNILLVVYPSDINTTQAFMAVVGGTTVQSASSDKNASLSSNITIVPGMCQCKFPGFVAMEIVQGDITKETTDAIVNSVLPDLDLTKGQVSYAILKAGGDSIQQECRVKVGDVKVNGFAITNAGILKCKRIIHMVAKDKREDWEDMIKKVLFKADKLFYQSVSFPALGTGGKGLSPETIAQAMYSACAEFAKSRPNSLKQIRVVLFQDTMWTTFVEAIKVHSSGWSESKTVARLPRTREKMSSLVLSITADSKFNAQSAIRDIESFVKSEIMEREINSPREIISNLLNRQVTKMELMGQGKAMVSVNQRKGIILVSGAPKEVLDTYDRVMKYLRNIEIDKMKENQEKLIKQQEMNDLRLPVFWTRMTNDENLKCVSLNPNGQEYIDVSQMFLASAGSAGKLAVMKGFGRNYGSPRLTVIKIERVQNKSLYQQYKARKRQLEQQNNGQANEKELWHGTAGTNVMNINHNGFNRSYSGSGSHGDGTYFAVNASYSVNGYCRVDASRHRHIYLAHVMTGDSIVLGPGTRVLPPKDPRNPHITYDSTTDNMANPQMFVIFHDTQAYPSYHITFR</sequence>
<feature type="domain" description="Macro" evidence="10">
    <location>
        <begin position="438"/>
        <end position="604"/>
    </location>
</feature>
<evidence type="ECO:0000313" key="11">
    <source>
        <dbReference type="EMBL" id="KAL3863486.1"/>
    </source>
</evidence>
<dbReference type="PROSITE" id="PS51154">
    <property type="entry name" value="MACRO"/>
    <property type="match status" value="2"/>
</dbReference>
<evidence type="ECO:0000256" key="6">
    <source>
        <dbReference type="RuleBase" id="RU362114"/>
    </source>
</evidence>
<feature type="non-terminal residue" evidence="11">
    <location>
        <position position="1"/>
    </location>
</feature>
<evidence type="ECO:0000256" key="7">
    <source>
        <dbReference type="SAM" id="Coils"/>
    </source>
</evidence>
<dbReference type="PANTHER" id="PTHR14453">
    <property type="entry name" value="PARP/ZINC FINGER CCCH TYPE DOMAIN CONTAINING PROTEIN"/>
    <property type="match status" value="1"/>
</dbReference>
<keyword evidence="4 6" id="KW-0520">NAD</keyword>
<dbReference type="AlphaFoldDB" id="A0ABD3VQQ8"/>
<dbReference type="InterPro" id="IPR043472">
    <property type="entry name" value="Macro_dom-like"/>
</dbReference>
<dbReference type="InterPro" id="IPR012317">
    <property type="entry name" value="Poly(ADP-ribose)pol_cat_dom"/>
</dbReference>
<dbReference type="Gene3D" id="3.40.220.10">
    <property type="entry name" value="Leucine Aminopeptidase, subunit E, domain 1"/>
    <property type="match status" value="2"/>
</dbReference>
<keyword evidence="12" id="KW-1185">Reference proteome</keyword>
<dbReference type="SUPFAM" id="SSF56399">
    <property type="entry name" value="ADP-ribosylation"/>
    <property type="match status" value="1"/>
</dbReference>
<dbReference type="SMART" id="SM00506">
    <property type="entry name" value="A1pp"/>
    <property type="match status" value="2"/>
</dbReference>
<protein>
    <recommendedName>
        <fullName evidence="6">Poly [ADP-ribose] polymerase</fullName>
        <shortName evidence="6">PARP</shortName>
        <ecNumber evidence="6">2.4.2.-</ecNumber>
    </recommendedName>
</protein>
<evidence type="ECO:0000313" key="12">
    <source>
        <dbReference type="Proteomes" id="UP001634394"/>
    </source>
</evidence>
<evidence type="ECO:0000256" key="2">
    <source>
        <dbReference type="ARBA" id="ARBA00022676"/>
    </source>
</evidence>
<feature type="domain" description="PARP catalytic" evidence="9">
    <location>
        <begin position="958"/>
        <end position="1169"/>
    </location>
</feature>
<dbReference type="Pfam" id="PF01661">
    <property type="entry name" value="Macro"/>
    <property type="match status" value="2"/>
</dbReference>
<evidence type="ECO:0000256" key="4">
    <source>
        <dbReference type="ARBA" id="ARBA00023027"/>
    </source>
</evidence>
<evidence type="ECO:0000256" key="8">
    <source>
        <dbReference type="SAM" id="MobiDB-lite"/>
    </source>
</evidence>
<name>A0ABD3VQQ8_SINWO</name>
<evidence type="ECO:0000256" key="5">
    <source>
        <dbReference type="ARBA" id="ARBA00023242"/>
    </source>
</evidence>
<organism evidence="11 12">
    <name type="scientific">Sinanodonta woodiana</name>
    <name type="common">Chinese pond mussel</name>
    <name type="synonym">Anodonta woodiana</name>
    <dbReference type="NCBI Taxonomy" id="1069815"/>
    <lineage>
        <taxon>Eukaryota</taxon>
        <taxon>Metazoa</taxon>
        <taxon>Spiralia</taxon>
        <taxon>Lophotrochozoa</taxon>
        <taxon>Mollusca</taxon>
        <taxon>Bivalvia</taxon>
        <taxon>Autobranchia</taxon>
        <taxon>Heteroconchia</taxon>
        <taxon>Palaeoheterodonta</taxon>
        <taxon>Unionida</taxon>
        <taxon>Unionoidea</taxon>
        <taxon>Unionidae</taxon>
        <taxon>Unioninae</taxon>
        <taxon>Sinanodonta</taxon>
    </lineage>
</organism>
<dbReference type="GO" id="GO:0005634">
    <property type="term" value="C:nucleus"/>
    <property type="evidence" value="ECO:0007669"/>
    <property type="project" value="UniProtKB-SubCell"/>
</dbReference>
<dbReference type="Proteomes" id="UP001634394">
    <property type="component" value="Unassembled WGS sequence"/>
</dbReference>
<keyword evidence="5" id="KW-0539">Nucleus</keyword>
<evidence type="ECO:0000259" key="9">
    <source>
        <dbReference type="PROSITE" id="PS51059"/>
    </source>
</evidence>
<dbReference type="InterPro" id="IPR002589">
    <property type="entry name" value="Macro_dom"/>
</dbReference>
<reference evidence="11 12" key="1">
    <citation type="submission" date="2024-11" db="EMBL/GenBank/DDBJ databases">
        <title>Chromosome-level genome assembly of the freshwater bivalve Anodonta woodiana.</title>
        <authorList>
            <person name="Chen X."/>
        </authorList>
    </citation>
    <scope>NUCLEOTIDE SEQUENCE [LARGE SCALE GENOMIC DNA]</scope>
    <source>
        <strain evidence="11">MN2024</strain>
        <tissue evidence="11">Gills</tissue>
    </source>
</reference>
<gene>
    <name evidence="11" type="ORF">ACJMK2_005240</name>
</gene>
<feature type="region of interest" description="Disordered" evidence="8">
    <location>
        <begin position="407"/>
        <end position="436"/>
    </location>
</feature>
<evidence type="ECO:0000256" key="3">
    <source>
        <dbReference type="ARBA" id="ARBA00022679"/>
    </source>
</evidence>
<dbReference type="Pfam" id="PF00644">
    <property type="entry name" value="PARP"/>
    <property type="match status" value="1"/>
</dbReference>